<sequence>MAFSSVPMVARSSTFQMAFGSVPMAFSIRRRSKVADSTAFGDVRQRSSAFFSVLRRSSAFLGGRMGELRSMAIADGSVAAAILVVGCEKGN</sequence>
<protein>
    <submittedName>
        <fullName evidence="1">Uncharacterized protein</fullName>
    </submittedName>
</protein>
<organism evidence="1">
    <name type="scientific">Cucumis melo</name>
    <name type="common">Muskmelon</name>
    <dbReference type="NCBI Taxonomy" id="3656"/>
    <lineage>
        <taxon>Eukaryota</taxon>
        <taxon>Viridiplantae</taxon>
        <taxon>Streptophyta</taxon>
        <taxon>Embryophyta</taxon>
        <taxon>Tracheophyta</taxon>
        <taxon>Spermatophyta</taxon>
        <taxon>Magnoliopsida</taxon>
        <taxon>eudicotyledons</taxon>
        <taxon>Gunneridae</taxon>
        <taxon>Pentapetalae</taxon>
        <taxon>rosids</taxon>
        <taxon>fabids</taxon>
        <taxon>Cucurbitales</taxon>
        <taxon>Cucurbitaceae</taxon>
        <taxon>Benincaseae</taxon>
        <taxon>Cucumis</taxon>
    </lineage>
</organism>
<name>A0A9I9DIW4_CUCME</name>
<accession>A0A9I9DIW4</accession>
<dbReference type="EnsemblPlants" id="MELO3C019101.2.1">
    <property type="protein sequence ID" value="MELO3C019101.2.1"/>
    <property type="gene ID" value="MELO3C019101.2"/>
</dbReference>
<evidence type="ECO:0000313" key="1">
    <source>
        <dbReference type="EnsemblPlants" id="MELO3C019101.2.1"/>
    </source>
</evidence>
<dbReference type="Gramene" id="MELO3C019101.2.1">
    <property type="protein sequence ID" value="MELO3C019101.2.1"/>
    <property type="gene ID" value="MELO3C019101.2"/>
</dbReference>
<reference evidence="1" key="1">
    <citation type="submission" date="2023-03" db="UniProtKB">
        <authorList>
            <consortium name="EnsemblPlants"/>
        </authorList>
    </citation>
    <scope>IDENTIFICATION</scope>
</reference>
<proteinExistence type="predicted"/>
<dbReference type="AlphaFoldDB" id="A0A9I9DIW4"/>